<proteinExistence type="inferred from homology"/>
<dbReference type="Proteomes" id="UP000576550">
    <property type="component" value="Unassembled WGS sequence"/>
</dbReference>
<evidence type="ECO:0000256" key="1">
    <source>
        <dbReference type="ARBA" id="ARBA00008007"/>
    </source>
</evidence>
<dbReference type="PANTHER" id="PTHR47505">
    <property type="entry name" value="DNA UTILIZATION PROTEIN YHGH"/>
    <property type="match status" value="1"/>
</dbReference>
<dbReference type="Pfam" id="PF00156">
    <property type="entry name" value="Pribosyltran"/>
    <property type="match status" value="1"/>
</dbReference>
<dbReference type="Gene3D" id="3.40.50.2020">
    <property type="match status" value="1"/>
</dbReference>
<dbReference type="PANTHER" id="PTHR47505:SF1">
    <property type="entry name" value="DNA UTILIZATION PROTEIN YHGH"/>
    <property type="match status" value="1"/>
</dbReference>
<dbReference type="InterPro" id="IPR051910">
    <property type="entry name" value="ComF/GntX_DNA_util-trans"/>
</dbReference>
<dbReference type="SUPFAM" id="SSF53271">
    <property type="entry name" value="PRTase-like"/>
    <property type="match status" value="1"/>
</dbReference>
<comment type="caution">
    <text evidence="3">The sequence shown here is derived from an EMBL/GenBank/DDBJ whole genome shotgun (WGS) entry which is preliminary data.</text>
</comment>
<accession>A0A832QES8</accession>
<comment type="similarity">
    <text evidence="1">Belongs to the ComF/GntX family.</text>
</comment>
<dbReference type="InterPro" id="IPR029057">
    <property type="entry name" value="PRTase-like"/>
</dbReference>
<name>A0A832QES8_9BACT</name>
<protein>
    <recommendedName>
        <fullName evidence="2">Phosphoribosyltransferase domain-containing protein</fullName>
    </recommendedName>
</protein>
<sequence length="212" mass="24862">MNEWKPKSIYISRNNKHYEGYALSYYYKKEGEHERLPLAEEIVKIKQKVWQFSKSGKIIGYLNKFFRLNPKLFVDIDLITYVPSNIYSNNRMGNLAKYIADKLNKPLYNLITCSSTSSNYHTQKEFTKEYQEKLKKFDIKDEASRISKKNVLLIDDICTTGATLFVCASKLDEFSPANITLFTLCTSRNQYNGFDNEEKENQNDSFEEDLPF</sequence>
<dbReference type="EMBL" id="DUTP01000001">
    <property type="protein sequence ID" value="HHX99157.1"/>
    <property type="molecule type" value="Genomic_DNA"/>
</dbReference>
<organism evidence="3 4">
    <name type="scientific">Candidatus Dojkabacteria bacterium</name>
    <dbReference type="NCBI Taxonomy" id="2099670"/>
    <lineage>
        <taxon>Bacteria</taxon>
        <taxon>Candidatus Dojkabacteria</taxon>
    </lineage>
</organism>
<dbReference type="InterPro" id="IPR000836">
    <property type="entry name" value="PRTase_dom"/>
</dbReference>
<feature type="domain" description="Phosphoribosyltransferase" evidence="2">
    <location>
        <begin position="96"/>
        <end position="192"/>
    </location>
</feature>
<dbReference type="CDD" id="cd06223">
    <property type="entry name" value="PRTases_typeI"/>
    <property type="match status" value="1"/>
</dbReference>
<evidence type="ECO:0000313" key="3">
    <source>
        <dbReference type="EMBL" id="HHX99157.1"/>
    </source>
</evidence>
<reference evidence="3 4" key="1">
    <citation type="journal article" date="2020" name="Biotechnol. Biofuels">
        <title>New insights from the biogas microbiome by comprehensive genome-resolved metagenomics of nearly 1600 species originating from multiple anaerobic digesters.</title>
        <authorList>
            <person name="Campanaro S."/>
            <person name="Treu L."/>
            <person name="Rodriguez-R L.M."/>
            <person name="Kovalovszki A."/>
            <person name="Ziels R.M."/>
            <person name="Maus I."/>
            <person name="Zhu X."/>
            <person name="Kougias P.G."/>
            <person name="Basile A."/>
            <person name="Luo G."/>
            <person name="Schluter A."/>
            <person name="Konstantinidis K.T."/>
            <person name="Angelidaki I."/>
        </authorList>
    </citation>
    <scope>NUCLEOTIDE SEQUENCE [LARGE SCALE GENOMIC DNA]</scope>
    <source>
        <strain evidence="3">AS05jafATM_89</strain>
    </source>
</reference>
<evidence type="ECO:0000313" key="4">
    <source>
        <dbReference type="Proteomes" id="UP000576550"/>
    </source>
</evidence>
<gene>
    <name evidence="3" type="ORF">GX533_00510</name>
</gene>
<dbReference type="AlphaFoldDB" id="A0A832QES8"/>
<evidence type="ECO:0000259" key="2">
    <source>
        <dbReference type="Pfam" id="PF00156"/>
    </source>
</evidence>